<dbReference type="Gene3D" id="3.40.50.300">
    <property type="entry name" value="P-loop containing nucleotide triphosphate hydrolases"/>
    <property type="match status" value="1"/>
</dbReference>
<dbReference type="GeneID" id="19943214"/>
<protein>
    <recommendedName>
        <fullName evidence="5">Elongator complex protein 6</fullName>
    </recommendedName>
</protein>
<dbReference type="AlphaFoldDB" id="T0R0X7"/>
<evidence type="ECO:0000256" key="2">
    <source>
        <dbReference type="ARBA" id="ARBA00008837"/>
    </source>
</evidence>
<evidence type="ECO:0008006" key="5">
    <source>
        <dbReference type="Google" id="ProtNLM"/>
    </source>
</evidence>
<dbReference type="Proteomes" id="UP000030762">
    <property type="component" value="Unassembled WGS sequence"/>
</dbReference>
<proteinExistence type="inferred from homology"/>
<dbReference type="UniPathway" id="UPA00988"/>
<dbReference type="CDD" id="cd19495">
    <property type="entry name" value="Elp6"/>
    <property type="match status" value="1"/>
</dbReference>
<comment type="similarity">
    <text evidence="2">Belongs to the ELP6 family.</text>
</comment>
<dbReference type="Pfam" id="PF09807">
    <property type="entry name" value="ELP6"/>
    <property type="match status" value="1"/>
</dbReference>
<evidence type="ECO:0000313" key="4">
    <source>
        <dbReference type="Proteomes" id="UP000030762"/>
    </source>
</evidence>
<dbReference type="InterPro" id="IPR018627">
    <property type="entry name" value="ELP6"/>
</dbReference>
<gene>
    <name evidence="3" type="ORF">SDRG_02487</name>
</gene>
<dbReference type="eggNOG" id="KOG4723">
    <property type="taxonomic scope" value="Eukaryota"/>
</dbReference>
<dbReference type="SUPFAM" id="SSF52540">
    <property type="entry name" value="P-loop containing nucleoside triphosphate hydrolases"/>
    <property type="match status" value="1"/>
</dbReference>
<comment type="pathway">
    <text evidence="1">tRNA modification; 5-methoxycarbonylmethyl-2-thiouridine-tRNA biosynthesis.</text>
</comment>
<dbReference type="RefSeq" id="XP_008606300.1">
    <property type="nucleotide sequence ID" value="XM_008608078.1"/>
</dbReference>
<name>T0R0X7_SAPDV</name>
<dbReference type="GO" id="GO:0033588">
    <property type="term" value="C:elongator holoenzyme complex"/>
    <property type="evidence" value="ECO:0007669"/>
    <property type="project" value="InterPro"/>
</dbReference>
<dbReference type="GO" id="GO:0002098">
    <property type="term" value="P:tRNA wobble uridine modification"/>
    <property type="evidence" value="ECO:0007669"/>
    <property type="project" value="InterPro"/>
</dbReference>
<dbReference type="PANTHER" id="PTHR16184:SF6">
    <property type="entry name" value="ELONGATOR COMPLEX PROTEIN 6"/>
    <property type="match status" value="1"/>
</dbReference>
<dbReference type="STRING" id="1156394.T0R0X7"/>
<dbReference type="OrthoDB" id="9995306at2759"/>
<evidence type="ECO:0000313" key="3">
    <source>
        <dbReference type="EMBL" id="EQC40601.1"/>
    </source>
</evidence>
<dbReference type="OMA" id="MFTELNS"/>
<evidence type="ECO:0000256" key="1">
    <source>
        <dbReference type="ARBA" id="ARBA00005043"/>
    </source>
</evidence>
<dbReference type="InterPro" id="IPR027417">
    <property type="entry name" value="P-loop_NTPase"/>
</dbReference>
<reference evidence="3 4" key="1">
    <citation type="submission" date="2012-04" db="EMBL/GenBank/DDBJ databases">
        <title>The Genome Sequence of Saprolegnia declina VS20.</title>
        <authorList>
            <consortium name="The Broad Institute Genome Sequencing Platform"/>
            <person name="Russ C."/>
            <person name="Nusbaum C."/>
            <person name="Tyler B."/>
            <person name="van West P."/>
            <person name="Dieguez-Uribeondo J."/>
            <person name="de Bruijn I."/>
            <person name="Tripathy S."/>
            <person name="Jiang R."/>
            <person name="Young S.K."/>
            <person name="Zeng Q."/>
            <person name="Gargeya S."/>
            <person name="Fitzgerald M."/>
            <person name="Haas B."/>
            <person name="Abouelleil A."/>
            <person name="Alvarado L."/>
            <person name="Arachchi H.M."/>
            <person name="Berlin A."/>
            <person name="Chapman S.B."/>
            <person name="Goldberg J."/>
            <person name="Griggs A."/>
            <person name="Gujja S."/>
            <person name="Hansen M."/>
            <person name="Howarth C."/>
            <person name="Imamovic A."/>
            <person name="Larimer J."/>
            <person name="McCowen C."/>
            <person name="Montmayeur A."/>
            <person name="Murphy C."/>
            <person name="Neiman D."/>
            <person name="Pearson M."/>
            <person name="Priest M."/>
            <person name="Roberts A."/>
            <person name="Saif S."/>
            <person name="Shea T."/>
            <person name="Sisk P."/>
            <person name="Sykes S."/>
            <person name="Wortman J."/>
            <person name="Nusbaum C."/>
            <person name="Birren B."/>
        </authorList>
    </citation>
    <scope>NUCLEOTIDE SEQUENCE [LARGE SCALE GENOMIC DNA]</scope>
    <source>
        <strain evidence="3 4">VS20</strain>
    </source>
</reference>
<dbReference type="InParanoid" id="T0R0X7"/>
<dbReference type="VEuPathDB" id="FungiDB:SDRG_02487"/>
<accession>T0R0X7</accession>
<organism evidence="3 4">
    <name type="scientific">Saprolegnia diclina (strain VS20)</name>
    <dbReference type="NCBI Taxonomy" id="1156394"/>
    <lineage>
        <taxon>Eukaryota</taxon>
        <taxon>Sar</taxon>
        <taxon>Stramenopiles</taxon>
        <taxon>Oomycota</taxon>
        <taxon>Saprolegniomycetes</taxon>
        <taxon>Saprolegniales</taxon>
        <taxon>Saprolegniaceae</taxon>
        <taxon>Saprolegnia</taxon>
    </lineage>
</organism>
<dbReference type="EMBL" id="JH767136">
    <property type="protein sequence ID" value="EQC40601.1"/>
    <property type="molecule type" value="Genomic_DNA"/>
</dbReference>
<keyword evidence="4" id="KW-1185">Reference proteome</keyword>
<sequence length="250" mass="27318">MSDGMAELGFNDVPRGHVLLVNDVVEANGCFLLHHLTSMAVRAEQRVCMLALSNSVEQFTSVGRKMGVNVQAAIARQRWLHIDGFSRPYDWCVTAPTDGTFSMASADTPSDLQALYLRVQSYVATEACVIVIDDLTTLAAFYGVPAALTFVRYCRHLALTTESTLLMLMHGDVDYEDHVTSFIPAVTDLASTVLTVRGLESGYCKDIHGSVTVTPRQQPACRPVISMVAKTLQFKLVESGMRSIRAGLDV</sequence>
<dbReference type="PANTHER" id="PTHR16184">
    <property type="entry name" value="ELONGATOR COMPLEX PROTEIN 6"/>
    <property type="match status" value="1"/>
</dbReference>